<sequence length="325" mass="37138">MKTWYTRIQQLRRSIRTQRSEQTHAIGFLPTTGVKLLILTLAWGCLLDSIPLARADEFDPFATPVAEPLVVMPQWGWHFLPEGLIYHPYLAGPKESRTSIELLKNDDFGWIYDSSIGGQWGFLRVGSDDPYSPTGVQFDLEASAQMRQTNLASLDLLTSDIRVGFPVSFGRNNHQTKLGVYFLRSHPTDSLIDRIPTLRNEDFFQRQSLVLGHSRYFAERFRLYGEAGYAFKSTISKKWELQFGAEYAPVMPTNCFGAPFIAANAYLREEVDFGGTFTLQAGWAWRKKNGRLFRIGAQYANGMSNQFALHDRYEQQLGIGIWHDF</sequence>
<protein>
    <recommendedName>
        <fullName evidence="3">DUF1207 domain-containing protein</fullName>
    </recommendedName>
</protein>
<accession>A0A517M5R1</accession>
<dbReference type="Pfam" id="PF06727">
    <property type="entry name" value="DUF1207"/>
    <property type="match status" value="1"/>
</dbReference>
<dbReference type="Proteomes" id="UP000319557">
    <property type="component" value="Chromosome"/>
</dbReference>
<dbReference type="AlphaFoldDB" id="A0A517M5R1"/>
<keyword evidence="2" id="KW-1185">Reference proteome</keyword>
<reference evidence="1 2" key="1">
    <citation type="submission" date="2019-02" db="EMBL/GenBank/DDBJ databases">
        <title>Deep-cultivation of Planctomycetes and their phenomic and genomic characterization uncovers novel biology.</title>
        <authorList>
            <person name="Wiegand S."/>
            <person name="Jogler M."/>
            <person name="Boedeker C."/>
            <person name="Pinto D."/>
            <person name="Vollmers J."/>
            <person name="Rivas-Marin E."/>
            <person name="Kohn T."/>
            <person name="Peeters S.H."/>
            <person name="Heuer A."/>
            <person name="Rast P."/>
            <person name="Oberbeckmann S."/>
            <person name="Bunk B."/>
            <person name="Jeske O."/>
            <person name="Meyerdierks A."/>
            <person name="Storesund J.E."/>
            <person name="Kallscheuer N."/>
            <person name="Luecker S."/>
            <person name="Lage O.M."/>
            <person name="Pohl T."/>
            <person name="Merkel B.J."/>
            <person name="Hornburger P."/>
            <person name="Mueller R.-W."/>
            <person name="Bruemmer F."/>
            <person name="Labrenz M."/>
            <person name="Spormann A.M."/>
            <person name="Op den Camp H."/>
            <person name="Overmann J."/>
            <person name="Amann R."/>
            <person name="Jetten M.S.M."/>
            <person name="Mascher T."/>
            <person name="Medema M.H."/>
            <person name="Devos D.P."/>
            <person name="Kaster A.-K."/>
            <person name="Ovreas L."/>
            <person name="Rohde M."/>
            <person name="Galperin M.Y."/>
            <person name="Jogler C."/>
        </authorList>
    </citation>
    <scope>NUCLEOTIDE SEQUENCE [LARGE SCALE GENOMIC DNA]</scope>
    <source>
        <strain evidence="1 2">EC9</strain>
    </source>
</reference>
<dbReference type="InterPro" id="IPR009599">
    <property type="entry name" value="DUF1207"/>
</dbReference>
<evidence type="ECO:0000313" key="2">
    <source>
        <dbReference type="Proteomes" id="UP000319557"/>
    </source>
</evidence>
<evidence type="ECO:0008006" key="3">
    <source>
        <dbReference type="Google" id="ProtNLM"/>
    </source>
</evidence>
<proteinExistence type="predicted"/>
<dbReference type="OrthoDB" id="238106at2"/>
<evidence type="ECO:0000313" key="1">
    <source>
        <dbReference type="EMBL" id="QDS90212.1"/>
    </source>
</evidence>
<dbReference type="KEGG" id="ruv:EC9_44190"/>
<dbReference type="EMBL" id="CP036261">
    <property type="protein sequence ID" value="QDS90212.1"/>
    <property type="molecule type" value="Genomic_DNA"/>
</dbReference>
<gene>
    <name evidence="1" type="ORF">EC9_44190</name>
</gene>
<organism evidence="1 2">
    <name type="scientific">Rosistilla ulvae</name>
    <dbReference type="NCBI Taxonomy" id="1930277"/>
    <lineage>
        <taxon>Bacteria</taxon>
        <taxon>Pseudomonadati</taxon>
        <taxon>Planctomycetota</taxon>
        <taxon>Planctomycetia</taxon>
        <taxon>Pirellulales</taxon>
        <taxon>Pirellulaceae</taxon>
        <taxon>Rosistilla</taxon>
    </lineage>
</organism>
<name>A0A517M5R1_9BACT</name>